<dbReference type="InterPro" id="IPR004167">
    <property type="entry name" value="PSBD"/>
</dbReference>
<evidence type="ECO:0000259" key="9">
    <source>
        <dbReference type="PROSITE" id="PS50968"/>
    </source>
</evidence>
<name>A0A7W5DGK4_9GAMM</name>
<dbReference type="SUPFAM" id="SSF51230">
    <property type="entry name" value="Single hybrid motif"/>
    <property type="match status" value="2"/>
</dbReference>
<proteinExistence type="inferred from homology"/>
<dbReference type="CDD" id="cd06849">
    <property type="entry name" value="lipoyl_domain"/>
    <property type="match status" value="2"/>
</dbReference>
<comment type="cofactor">
    <cofactor evidence="1 7">
        <name>(R)-lipoate</name>
        <dbReference type="ChEBI" id="CHEBI:83088"/>
    </cofactor>
</comment>
<feature type="compositionally biased region" description="Low complexity" evidence="8">
    <location>
        <begin position="195"/>
        <end position="219"/>
    </location>
</feature>
<comment type="similarity">
    <text evidence="2 7">Belongs to the 2-oxoacid dehydrogenase family.</text>
</comment>
<dbReference type="EMBL" id="JACHXQ010000001">
    <property type="protein sequence ID" value="MBB3182515.1"/>
    <property type="molecule type" value="Genomic_DNA"/>
</dbReference>
<dbReference type="InterPro" id="IPR011053">
    <property type="entry name" value="Single_hybrid_motif"/>
</dbReference>
<feature type="region of interest" description="Disordered" evidence="8">
    <location>
        <begin position="270"/>
        <end position="293"/>
    </location>
</feature>
<evidence type="ECO:0000256" key="8">
    <source>
        <dbReference type="SAM" id="MobiDB-lite"/>
    </source>
</evidence>
<dbReference type="FunFam" id="3.30.559.10:FF:000027">
    <property type="entry name" value="Dihydrolipoamide acetyltransferase component of pyruvate dehydrogenase complex"/>
    <property type="match status" value="1"/>
</dbReference>
<dbReference type="InterPro" id="IPR036625">
    <property type="entry name" value="E3-bd_dom_sf"/>
</dbReference>
<evidence type="ECO:0000256" key="6">
    <source>
        <dbReference type="ARBA" id="ARBA00023315"/>
    </source>
</evidence>
<keyword evidence="4 7" id="KW-0808">Transferase</keyword>
<evidence type="ECO:0000313" key="12">
    <source>
        <dbReference type="Proteomes" id="UP000563050"/>
    </source>
</evidence>
<dbReference type="PROSITE" id="PS51826">
    <property type="entry name" value="PSBD"/>
    <property type="match status" value="1"/>
</dbReference>
<feature type="region of interest" description="Disordered" evidence="8">
    <location>
        <begin position="192"/>
        <end position="231"/>
    </location>
</feature>
<dbReference type="GO" id="GO:0016407">
    <property type="term" value="F:acetyltransferase activity"/>
    <property type="evidence" value="ECO:0007669"/>
    <property type="project" value="TreeGrafter"/>
</dbReference>
<dbReference type="Gene3D" id="4.10.320.10">
    <property type="entry name" value="E3-binding domain"/>
    <property type="match status" value="1"/>
</dbReference>
<evidence type="ECO:0000256" key="3">
    <source>
        <dbReference type="ARBA" id="ARBA00011484"/>
    </source>
</evidence>
<evidence type="ECO:0000259" key="10">
    <source>
        <dbReference type="PROSITE" id="PS51826"/>
    </source>
</evidence>
<dbReference type="PANTHER" id="PTHR43178:SF5">
    <property type="entry name" value="LIPOAMIDE ACYLTRANSFERASE COMPONENT OF BRANCHED-CHAIN ALPHA-KETO ACID DEHYDROGENASE COMPLEX, MITOCHONDRIAL"/>
    <property type="match status" value="1"/>
</dbReference>
<dbReference type="Proteomes" id="UP000563050">
    <property type="component" value="Unassembled WGS sequence"/>
</dbReference>
<dbReference type="Gene3D" id="2.40.50.100">
    <property type="match status" value="2"/>
</dbReference>
<reference evidence="11 12" key="1">
    <citation type="submission" date="2020-08" db="EMBL/GenBank/DDBJ databases">
        <title>Genomic Encyclopedia of Type Strains, Phase III (KMG-III): the genomes of soil and plant-associated and newly described type strains.</title>
        <authorList>
            <person name="Whitman W."/>
        </authorList>
    </citation>
    <scope>NUCLEOTIDE SEQUENCE [LARGE SCALE GENOMIC DNA]</scope>
    <source>
        <strain evidence="11 12">CECT 7341</strain>
    </source>
</reference>
<dbReference type="InterPro" id="IPR000089">
    <property type="entry name" value="Biotin_lipoyl"/>
</dbReference>
<comment type="caution">
    <text evidence="11">The sequence shown here is derived from an EMBL/GenBank/DDBJ whole genome shotgun (WGS) entry which is preliminary data.</text>
</comment>
<feature type="domain" description="Peripheral subunit-binding (PSBD)" evidence="10">
    <location>
        <begin position="231"/>
        <end position="268"/>
    </location>
</feature>
<protein>
    <recommendedName>
        <fullName evidence="7">Dihydrolipoamide acetyltransferase component of pyruvate dehydrogenase complex</fullName>
        <ecNumber evidence="7">2.3.1.-</ecNumber>
    </recommendedName>
</protein>
<dbReference type="Pfam" id="PF00198">
    <property type="entry name" value="2-oxoacid_dh"/>
    <property type="match status" value="1"/>
</dbReference>
<dbReference type="InterPro" id="IPR001078">
    <property type="entry name" value="2-oxoacid_DH_actylTfrase"/>
</dbReference>
<sequence length="528" mass="56069">MTDFKLPDIGEGIVECEVVEWRVAEGDVIEEDQPVVEVMTDKALVEITAPEAGRVTRLHVPKGEIAKVHEPLFAYEAEGDTAASPSQPADDAPAESPAAASTAPAKSVASKDFILPDIGEGIVECEVVEWRIAEGDDIEEDQPVVDVMTDKAMVEITAPEAGRVTRLHVAKGEIAKVHAPLFAYAPAHADEEASDAAAAPPASTEATPHPAAAPSAPAERTSGLGPHGRIPASPAVRRLLREHGLRLEQVPGSGKQGRVLKEDVQAFLEGGGPSAAQAPTQEAAPSARASTGEAEVRVEPLRGVRAAMARQMVASSSTIPHFQYGEELDVTDLLALRERLKPEAQAFEARLTLMPFFMKAMALAIRDFPILNSRLNEAGNEIHYLPSCNIGMAVDGKAGLMVPNVKGVEGLTLLEIAGEIQRLTQEAREGRVASADLKGGTISISNIGALGGTYAAPIINAPEVAIVAIGKTQWLPRFDSNDEVVKRAIMTVTWAGDHRLIDGGTIARFCNTWKGYLEAPETMLLHLG</sequence>
<dbReference type="Pfam" id="PF02817">
    <property type="entry name" value="E3_binding"/>
    <property type="match status" value="1"/>
</dbReference>
<dbReference type="Gene3D" id="3.30.559.10">
    <property type="entry name" value="Chloramphenicol acetyltransferase-like domain"/>
    <property type="match status" value="1"/>
</dbReference>
<keyword evidence="5 7" id="KW-0450">Lipoyl</keyword>
<evidence type="ECO:0000256" key="7">
    <source>
        <dbReference type="RuleBase" id="RU003423"/>
    </source>
</evidence>
<dbReference type="GO" id="GO:0005737">
    <property type="term" value="C:cytoplasm"/>
    <property type="evidence" value="ECO:0007669"/>
    <property type="project" value="TreeGrafter"/>
</dbReference>
<organism evidence="11 12">
    <name type="scientific">Halomonas fontilapidosi</name>
    <dbReference type="NCBI Taxonomy" id="616675"/>
    <lineage>
        <taxon>Bacteria</taxon>
        <taxon>Pseudomonadati</taxon>
        <taxon>Pseudomonadota</taxon>
        <taxon>Gammaproteobacteria</taxon>
        <taxon>Oceanospirillales</taxon>
        <taxon>Halomonadaceae</taxon>
        <taxon>Halomonas</taxon>
    </lineage>
</organism>
<evidence type="ECO:0000313" key="11">
    <source>
        <dbReference type="EMBL" id="MBB3182515.1"/>
    </source>
</evidence>
<keyword evidence="12" id="KW-1185">Reference proteome</keyword>
<accession>A0A7W5DGK4</accession>
<dbReference type="PANTHER" id="PTHR43178">
    <property type="entry name" value="DIHYDROLIPOAMIDE ACETYLTRANSFERASE COMPONENT OF PYRUVATE DEHYDROGENASE COMPLEX"/>
    <property type="match status" value="1"/>
</dbReference>
<dbReference type="RefSeq" id="WP_183312921.1">
    <property type="nucleotide sequence ID" value="NZ_JACHXQ010000001.1"/>
</dbReference>
<dbReference type="SUPFAM" id="SSF52777">
    <property type="entry name" value="CoA-dependent acyltransferases"/>
    <property type="match status" value="1"/>
</dbReference>
<dbReference type="PROSITE" id="PS50968">
    <property type="entry name" value="BIOTINYL_LIPOYL"/>
    <property type="match status" value="2"/>
</dbReference>
<dbReference type="InterPro" id="IPR023213">
    <property type="entry name" value="CAT-like_dom_sf"/>
</dbReference>
<gene>
    <name evidence="11" type="ORF">FHR95_000039</name>
</gene>
<evidence type="ECO:0000256" key="1">
    <source>
        <dbReference type="ARBA" id="ARBA00001938"/>
    </source>
</evidence>
<evidence type="ECO:0000256" key="2">
    <source>
        <dbReference type="ARBA" id="ARBA00007317"/>
    </source>
</evidence>
<feature type="domain" description="Lipoyl-binding" evidence="9">
    <location>
        <begin position="1"/>
        <end position="76"/>
    </location>
</feature>
<feature type="region of interest" description="Disordered" evidence="8">
    <location>
        <begin position="78"/>
        <end position="106"/>
    </location>
</feature>
<evidence type="ECO:0000256" key="4">
    <source>
        <dbReference type="ARBA" id="ARBA00022679"/>
    </source>
</evidence>
<dbReference type="AlphaFoldDB" id="A0A7W5DGK4"/>
<feature type="domain" description="Lipoyl-binding" evidence="9">
    <location>
        <begin position="110"/>
        <end position="185"/>
    </location>
</feature>
<dbReference type="GO" id="GO:0031405">
    <property type="term" value="F:lipoic acid binding"/>
    <property type="evidence" value="ECO:0007669"/>
    <property type="project" value="TreeGrafter"/>
</dbReference>
<comment type="subunit">
    <text evidence="3">Forms a 24-polypeptide structural core with octahedral symmetry.</text>
</comment>
<dbReference type="Pfam" id="PF00364">
    <property type="entry name" value="Biotin_lipoyl"/>
    <property type="match status" value="2"/>
</dbReference>
<dbReference type="EC" id="2.3.1.-" evidence="7"/>
<keyword evidence="6 7" id="KW-0012">Acyltransferase</keyword>
<dbReference type="SUPFAM" id="SSF47005">
    <property type="entry name" value="Peripheral subunit-binding domain of 2-oxo acid dehydrogenase complex"/>
    <property type="match status" value="1"/>
</dbReference>
<dbReference type="InterPro" id="IPR050743">
    <property type="entry name" value="2-oxoacid_DH_E2_comp"/>
</dbReference>
<feature type="compositionally biased region" description="Low complexity" evidence="8">
    <location>
        <begin position="82"/>
        <end position="106"/>
    </location>
</feature>
<evidence type="ECO:0000256" key="5">
    <source>
        <dbReference type="ARBA" id="ARBA00022823"/>
    </source>
</evidence>